<dbReference type="Gene3D" id="1.25.40.10">
    <property type="entry name" value="Tetratricopeptide repeat domain"/>
    <property type="match status" value="1"/>
</dbReference>
<evidence type="ECO:0000256" key="2">
    <source>
        <dbReference type="SAM" id="SignalP"/>
    </source>
</evidence>
<gene>
    <name evidence="3" type="ORF">WAE58_17560</name>
</gene>
<accession>A0ABU8NPT6</accession>
<sequence>MKSYVAIIVFLFIAFGAQAQSDQELNRDSVIGWQYVSNPINSKAIYKPVKGLYAGGAYSAWQQQASDLLLSWIQQSYLPRGLIVRTIAKNDERWYVDDYSPLHSYGINLLGYSAHFVNGKIDLKCCEQGLKLIAGFNDFPGVAIKKFNPGGLYFFAEEAQFSSGDDDAQLSKEGIDKKIQPNLYNYRTYLDHYHDAGQQMFKVGVVVSKNGDWPFKPVLVKDAVAYIQQQLAAYPAILQKNPYSAEPVKKALERLKPYYNEVVKLRANYNPNNAINDNNDHYLLDPGAIINGNPINKTFPEHSILVSTTQQTIDQSKTDNPLWVYFNFTPLNRAIVGNPAKFDTKFGTDISHMVYSLLNNFNFDYVARWLAQPDARKSMAYTPVKAPAKSTGNIFSAPAMVSVTASTKNKDPYTILYDDFNGYTDGTLSAKVWHTYGHNGHDFANASVSTVNGQSGKWISVPQDFSFYPNFNKPLGANFTVNYDVYFGKNVKNQRTPFYFRIDTEDPKKSNPIDLHDINREGFQFSLAMSGETETSKRYMSVEYKETFTNTRIPTAKAGDVAHVTISVNGAAIAVSVNGKELMHDDNAIPAGKSFRRYAWYCSEPGVYFSNVYVKSGSPVQNTIPQEPQFAGVVKDKKSTTPDAATFETSDYAFKPLEKIGNMPPISYPTGFKSATLIPAQAEGSNKAVATLPPFKAPSRSALLDAIPNTVLSNAAFKKLIDDLKNTVSTKLNTDNVNKIDGYLKAKKITAPKAIAAEAIGAWLSNKPTAALYLFCKAMQADYNVMNTANNLASLLNAYGYSEKAIPVLQYVNGKINNNPDVLSNMATAYYNLGDMNNASLFADKSIAKDSLNANGNKVAAFVHLGKASATNNKAEADKAIGCLKQVLKSRYDNEAAEILNKIEGNHQKQKDFANTNFKEFPMLRRLELPAMTEDLAQAKSFNGFLEKEKTALSQTADDIRAAYKKIPEADMKQVIANINQNKGTAMMMVKAANIVNQSAAWYIKLKSDLEQIFTQNKRTLTTAYNKKISAITKKYNALLNKLEGGEGKVEEEEEMERLKKARCEEYNKESQIYLSDLAKLTNQFAQKSELVSRTYFRDYANWMPVQLNDNSNRFLLDAQVKYITDVRKILSVYTVAEPCIYPSQEAKEDKKPSKPKPWEEDYCANFKGTLGIGPAKIGFNCNSMSISGGEGFVGELNLNFNENGTFKEATIGAGIGIEGHIGNQNVTAVSAGASAVEYITVGAGPNGGVQVTDWGISAGVSAGGNIGAVSGEANIASTNISVNEGIKASGYIANVLGLNKP</sequence>
<reference evidence="3 4" key="1">
    <citation type="submission" date="2024-03" db="EMBL/GenBank/DDBJ databases">
        <title>Sequence of Lycoming College Course Isolates.</title>
        <authorList>
            <person name="Plotts O."/>
            <person name="Newman J."/>
        </authorList>
    </citation>
    <scope>NUCLEOTIDE SEQUENCE [LARGE SCALE GENOMIC DNA]</scope>
    <source>
        <strain evidence="3 4">CJB-3</strain>
    </source>
</reference>
<evidence type="ECO:0000313" key="4">
    <source>
        <dbReference type="Proteomes" id="UP001378956"/>
    </source>
</evidence>
<evidence type="ECO:0000256" key="1">
    <source>
        <dbReference type="SAM" id="Coils"/>
    </source>
</evidence>
<feature type="chain" id="PRO_5045176870" description="Tetratricopeptide repeat protein" evidence="2">
    <location>
        <begin position="20"/>
        <end position="1302"/>
    </location>
</feature>
<keyword evidence="2" id="KW-0732">Signal</keyword>
<name>A0ABU8NPT6_9SPHI</name>
<evidence type="ECO:0008006" key="5">
    <source>
        <dbReference type="Google" id="ProtNLM"/>
    </source>
</evidence>
<dbReference type="SUPFAM" id="SSF48452">
    <property type="entry name" value="TPR-like"/>
    <property type="match status" value="1"/>
</dbReference>
<evidence type="ECO:0000313" key="3">
    <source>
        <dbReference type="EMBL" id="MEJ2904252.1"/>
    </source>
</evidence>
<proteinExistence type="predicted"/>
<protein>
    <recommendedName>
        <fullName evidence="5">Tetratricopeptide repeat protein</fullName>
    </recommendedName>
</protein>
<dbReference type="RefSeq" id="WP_337717181.1">
    <property type="nucleotide sequence ID" value="NZ_JBBEUB010000006.1"/>
</dbReference>
<dbReference type="Gene3D" id="2.60.120.560">
    <property type="entry name" value="Exo-inulinase, domain 1"/>
    <property type="match status" value="1"/>
</dbReference>
<keyword evidence="1" id="KW-0175">Coiled coil</keyword>
<organism evidence="3 4">
    <name type="scientific">Pedobacter panaciterrae</name>
    <dbReference type="NCBI Taxonomy" id="363849"/>
    <lineage>
        <taxon>Bacteria</taxon>
        <taxon>Pseudomonadati</taxon>
        <taxon>Bacteroidota</taxon>
        <taxon>Sphingobacteriia</taxon>
        <taxon>Sphingobacteriales</taxon>
        <taxon>Sphingobacteriaceae</taxon>
        <taxon>Pedobacter</taxon>
    </lineage>
</organism>
<feature type="signal peptide" evidence="2">
    <location>
        <begin position="1"/>
        <end position="19"/>
    </location>
</feature>
<keyword evidence="4" id="KW-1185">Reference proteome</keyword>
<dbReference type="EMBL" id="JBBEUB010000006">
    <property type="protein sequence ID" value="MEJ2904252.1"/>
    <property type="molecule type" value="Genomic_DNA"/>
</dbReference>
<dbReference type="Proteomes" id="UP001378956">
    <property type="component" value="Unassembled WGS sequence"/>
</dbReference>
<comment type="caution">
    <text evidence="3">The sequence shown here is derived from an EMBL/GenBank/DDBJ whole genome shotgun (WGS) entry which is preliminary data.</text>
</comment>
<dbReference type="InterPro" id="IPR011990">
    <property type="entry name" value="TPR-like_helical_dom_sf"/>
</dbReference>
<feature type="coiled-coil region" evidence="1">
    <location>
        <begin position="1036"/>
        <end position="1084"/>
    </location>
</feature>